<dbReference type="EMBL" id="HBIO01028264">
    <property type="protein sequence ID" value="CAE0476845.1"/>
    <property type="molecule type" value="Transcribed_RNA"/>
</dbReference>
<evidence type="ECO:0000313" key="5">
    <source>
        <dbReference type="EMBL" id="CAE0476845.1"/>
    </source>
</evidence>
<evidence type="ECO:0000256" key="1">
    <source>
        <dbReference type="ARBA" id="ARBA00022737"/>
    </source>
</evidence>
<accession>A0A7S3VF62</accession>
<dbReference type="GO" id="GO:0006511">
    <property type="term" value="P:ubiquitin-dependent protein catabolic process"/>
    <property type="evidence" value="ECO:0007669"/>
    <property type="project" value="TreeGrafter"/>
</dbReference>
<keyword evidence="1" id="KW-0677">Repeat</keyword>
<dbReference type="Gene3D" id="1.25.40.20">
    <property type="entry name" value="Ankyrin repeat-containing domain"/>
    <property type="match status" value="3"/>
</dbReference>
<organism evidence="5">
    <name type="scientific">Chaetoceros debilis</name>
    <dbReference type="NCBI Taxonomy" id="122233"/>
    <lineage>
        <taxon>Eukaryota</taxon>
        <taxon>Sar</taxon>
        <taxon>Stramenopiles</taxon>
        <taxon>Ochrophyta</taxon>
        <taxon>Bacillariophyta</taxon>
        <taxon>Coscinodiscophyceae</taxon>
        <taxon>Chaetocerotophycidae</taxon>
        <taxon>Chaetocerotales</taxon>
        <taxon>Chaetocerotaceae</taxon>
        <taxon>Chaetoceros</taxon>
    </lineage>
</organism>
<feature type="region of interest" description="Disordered" evidence="4">
    <location>
        <begin position="277"/>
        <end position="314"/>
    </location>
</feature>
<protein>
    <submittedName>
        <fullName evidence="5">Uncharacterized protein</fullName>
    </submittedName>
</protein>
<sequence length="462" mass="48731">MGNVIASITGKAPATPAAPMLQPSIAGDLNEIKSIIGRHIASCSPLNSVTDRIIYKRTLQILVNESDASGNTALIGAAFSGHLDICKYLLEECGADLTVKNKIGCSALWIASGYGHVDVLNYLIQFVKKFDGKKNEQEKGKDGEVDGDDDGDGDDKKLELNLYQLLTEGNSSGDTPFLAAVSKGHDEIVKILFAASDAEDGSSSSSSSGDDGYDNDNDNSNGNSNNGNSNNSNSDSNAWKLLSTTNNGGDTPLAVAVGMGFDGPLLHTLLDAEEKLFKNGHDGDGDGNGNGNGDQNENENAQIRRRRRPLHSRNSKGLTPLLVACERNFKSIAETLVQRGADLSERDEKNRSPLAIASFCGCIDVVTYLLSIRGGSDNGAGTTDGKLMDLDLNGQDENGCTALWLAARTGNLKMVELLINAGGVDESIENKDGLSPQAAAIKYGKQQVIDFFSSSASSSSSS</sequence>
<dbReference type="InterPro" id="IPR036770">
    <property type="entry name" value="Ankyrin_rpt-contain_sf"/>
</dbReference>
<proteinExistence type="predicted"/>
<feature type="compositionally biased region" description="Low complexity" evidence="4">
    <location>
        <begin position="201"/>
        <end position="210"/>
    </location>
</feature>
<dbReference type="PANTHER" id="PTHR24173">
    <property type="entry name" value="ANKYRIN REPEAT CONTAINING"/>
    <property type="match status" value="1"/>
</dbReference>
<gene>
    <name evidence="5" type="ORF">CDEB00056_LOCUS21698</name>
</gene>
<feature type="compositionally biased region" description="Basic residues" evidence="4">
    <location>
        <begin position="303"/>
        <end position="314"/>
    </location>
</feature>
<evidence type="ECO:0000256" key="4">
    <source>
        <dbReference type="SAM" id="MobiDB-lite"/>
    </source>
</evidence>
<keyword evidence="2 3" id="KW-0040">ANK repeat</keyword>
<reference evidence="5" key="1">
    <citation type="submission" date="2021-01" db="EMBL/GenBank/DDBJ databases">
        <authorList>
            <person name="Corre E."/>
            <person name="Pelletier E."/>
            <person name="Niang G."/>
            <person name="Scheremetjew M."/>
            <person name="Finn R."/>
            <person name="Kale V."/>
            <person name="Holt S."/>
            <person name="Cochrane G."/>
            <person name="Meng A."/>
            <person name="Brown T."/>
            <person name="Cohen L."/>
        </authorList>
    </citation>
    <scope>NUCLEOTIDE SEQUENCE</scope>
    <source>
        <strain evidence="5">MM31A-1</strain>
    </source>
</reference>
<dbReference type="GO" id="GO:0000151">
    <property type="term" value="C:ubiquitin ligase complex"/>
    <property type="evidence" value="ECO:0007669"/>
    <property type="project" value="TreeGrafter"/>
</dbReference>
<dbReference type="SUPFAM" id="SSF48403">
    <property type="entry name" value="Ankyrin repeat"/>
    <property type="match status" value="1"/>
</dbReference>
<feature type="compositionally biased region" description="Low complexity" evidence="4">
    <location>
        <begin position="218"/>
        <end position="237"/>
    </location>
</feature>
<feature type="compositionally biased region" description="Basic and acidic residues" evidence="4">
    <location>
        <begin position="135"/>
        <end position="144"/>
    </location>
</feature>
<dbReference type="PANTHER" id="PTHR24173:SF74">
    <property type="entry name" value="ANKYRIN REPEAT DOMAIN-CONTAINING PROTEIN 16"/>
    <property type="match status" value="1"/>
</dbReference>
<dbReference type="AlphaFoldDB" id="A0A7S3VF62"/>
<dbReference type="InterPro" id="IPR002110">
    <property type="entry name" value="Ankyrin_rpt"/>
</dbReference>
<feature type="repeat" description="ANK" evidence="3">
    <location>
        <begin position="398"/>
        <end position="422"/>
    </location>
</feature>
<evidence type="ECO:0000256" key="3">
    <source>
        <dbReference type="PROSITE-ProRule" id="PRU00023"/>
    </source>
</evidence>
<dbReference type="Pfam" id="PF12796">
    <property type="entry name" value="Ank_2"/>
    <property type="match status" value="3"/>
</dbReference>
<name>A0A7S3VF62_9STRA</name>
<dbReference type="PROSITE" id="PS50088">
    <property type="entry name" value="ANK_REPEAT"/>
    <property type="match status" value="3"/>
</dbReference>
<dbReference type="SMART" id="SM00248">
    <property type="entry name" value="ANK"/>
    <property type="match status" value="7"/>
</dbReference>
<feature type="repeat" description="ANK" evidence="3">
    <location>
        <begin position="316"/>
        <end position="348"/>
    </location>
</feature>
<feature type="region of interest" description="Disordered" evidence="4">
    <location>
        <begin position="135"/>
        <end position="154"/>
    </location>
</feature>
<feature type="region of interest" description="Disordered" evidence="4">
    <location>
        <begin position="199"/>
        <end position="244"/>
    </location>
</feature>
<evidence type="ECO:0000256" key="2">
    <source>
        <dbReference type="ARBA" id="ARBA00023043"/>
    </source>
</evidence>
<dbReference type="PROSITE" id="PS50297">
    <property type="entry name" value="ANK_REP_REGION"/>
    <property type="match status" value="2"/>
</dbReference>
<feature type="repeat" description="ANK" evidence="3">
    <location>
        <begin position="69"/>
        <end position="102"/>
    </location>
</feature>